<dbReference type="EMBL" id="BQNB010014614">
    <property type="protein sequence ID" value="GJT30310.1"/>
    <property type="molecule type" value="Genomic_DNA"/>
</dbReference>
<evidence type="ECO:0000313" key="2">
    <source>
        <dbReference type="Proteomes" id="UP001151760"/>
    </source>
</evidence>
<reference evidence="1" key="2">
    <citation type="submission" date="2022-01" db="EMBL/GenBank/DDBJ databases">
        <authorList>
            <person name="Yamashiro T."/>
            <person name="Shiraishi A."/>
            <person name="Satake H."/>
            <person name="Nakayama K."/>
        </authorList>
    </citation>
    <scope>NUCLEOTIDE SEQUENCE</scope>
</reference>
<protein>
    <submittedName>
        <fullName evidence="1">Reverse transcriptase domain-containing protein</fullName>
    </submittedName>
</protein>
<dbReference type="PANTHER" id="PTHR33067:SF35">
    <property type="entry name" value="ASPARTIC PEPTIDASE DDI1-TYPE DOMAIN-CONTAINING PROTEIN"/>
    <property type="match status" value="1"/>
</dbReference>
<evidence type="ECO:0000313" key="1">
    <source>
        <dbReference type="EMBL" id="GJT30310.1"/>
    </source>
</evidence>
<keyword evidence="1" id="KW-0548">Nucleotidyltransferase</keyword>
<dbReference type="PANTHER" id="PTHR33067">
    <property type="entry name" value="RNA-DIRECTED DNA POLYMERASE-RELATED"/>
    <property type="match status" value="1"/>
</dbReference>
<sequence>MADMTKKAPVGIVENVLEKIDKFLFPFDFMINDMLGDPNETMILGRPFLATIHARIDVFYKEISLGVEDKIVFDMNGNVHHPTAFVEKVCVINEVQKEKPFSPLKIGAIRRRKWITTMAESETTTPRLHYSEIESMDWMNKEEKRWESGLDEKYYDPPQVCIETFEVKRYSLEEGKSFVCVTKQLEDALPLGWVNGSKFKGMIRDEMDTGGSVQMEA</sequence>
<keyword evidence="1" id="KW-0808">Transferase</keyword>
<dbReference type="GO" id="GO:0003964">
    <property type="term" value="F:RNA-directed DNA polymerase activity"/>
    <property type="evidence" value="ECO:0007669"/>
    <property type="project" value="UniProtKB-KW"/>
</dbReference>
<name>A0ABQ5CUH2_9ASTR</name>
<keyword evidence="2" id="KW-1185">Reference proteome</keyword>
<dbReference type="Proteomes" id="UP001151760">
    <property type="component" value="Unassembled WGS sequence"/>
</dbReference>
<reference evidence="1" key="1">
    <citation type="journal article" date="2022" name="Int. J. Mol. Sci.">
        <title>Draft Genome of Tanacetum Coccineum: Genomic Comparison of Closely Related Tanacetum-Family Plants.</title>
        <authorList>
            <person name="Yamashiro T."/>
            <person name="Shiraishi A."/>
            <person name="Nakayama K."/>
            <person name="Satake H."/>
        </authorList>
    </citation>
    <scope>NUCLEOTIDE SEQUENCE</scope>
</reference>
<keyword evidence="1" id="KW-0695">RNA-directed DNA polymerase</keyword>
<dbReference type="InterPro" id="IPR021109">
    <property type="entry name" value="Peptidase_aspartic_dom_sf"/>
</dbReference>
<proteinExistence type="predicted"/>
<gene>
    <name evidence="1" type="ORF">Tco_0910585</name>
</gene>
<dbReference type="Gene3D" id="2.40.70.10">
    <property type="entry name" value="Acid Proteases"/>
    <property type="match status" value="1"/>
</dbReference>
<accession>A0ABQ5CUH2</accession>
<comment type="caution">
    <text evidence="1">The sequence shown here is derived from an EMBL/GenBank/DDBJ whole genome shotgun (WGS) entry which is preliminary data.</text>
</comment>
<organism evidence="1 2">
    <name type="scientific">Tanacetum coccineum</name>
    <dbReference type="NCBI Taxonomy" id="301880"/>
    <lineage>
        <taxon>Eukaryota</taxon>
        <taxon>Viridiplantae</taxon>
        <taxon>Streptophyta</taxon>
        <taxon>Embryophyta</taxon>
        <taxon>Tracheophyta</taxon>
        <taxon>Spermatophyta</taxon>
        <taxon>Magnoliopsida</taxon>
        <taxon>eudicotyledons</taxon>
        <taxon>Gunneridae</taxon>
        <taxon>Pentapetalae</taxon>
        <taxon>asterids</taxon>
        <taxon>campanulids</taxon>
        <taxon>Asterales</taxon>
        <taxon>Asteraceae</taxon>
        <taxon>Asteroideae</taxon>
        <taxon>Anthemideae</taxon>
        <taxon>Anthemidinae</taxon>
        <taxon>Tanacetum</taxon>
    </lineage>
</organism>